<dbReference type="InterPro" id="IPR002397">
    <property type="entry name" value="Cyt_P450_B"/>
</dbReference>
<sequence>MTQTAPRNPAAPPDDVVPGQEIYTPEFRADPYPVYARLRAERPVVKVRTPRFDSFLVTRYADAREALSDPRLSKDLYRAGDTYLAVFGEKARQINTNMLNSDPPEHTRLRRLVTQAFTPKRIEAMRPRVEAIVAGLLDRISPRGECEFVDEFALRLPLAVIGDLLGIPEADHEEILAGTQVIRTVGTGGRSPQEDRAAIGQAQERLHAYFTGLVAAKRAHPGEDLVSGLIAARDGDGRLSEAELVSSCFLLLFAGYQTTSDFLGNAVVALLTHPDEMARLLADPDRVPEAVEELLRFDGSVPVSSFRFATEDLEIGGVTVPAGSIVTVVLSAADHDPELTAEPDRLDLDRGPTQHLAFGHGIHYCLGTALARLEATTALRQVLLRLPDLRLDVPVEELQWLPAASAFRGLLSLPLRFTPTPVPGGTR</sequence>
<keyword evidence="6 7" id="KW-0503">Monooxygenase</keyword>
<evidence type="ECO:0000256" key="7">
    <source>
        <dbReference type="RuleBase" id="RU000461"/>
    </source>
</evidence>
<dbReference type="AlphaFoldDB" id="A0A1G6UHL5"/>
<dbReference type="Gene3D" id="1.10.630.10">
    <property type="entry name" value="Cytochrome P450"/>
    <property type="match status" value="1"/>
</dbReference>
<dbReference type="GO" id="GO:0016705">
    <property type="term" value="F:oxidoreductase activity, acting on paired donors, with incorporation or reduction of molecular oxygen"/>
    <property type="evidence" value="ECO:0007669"/>
    <property type="project" value="InterPro"/>
</dbReference>
<gene>
    <name evidence="8" type="ORF">SAMN05660690_4237</name>
</gene>
<dbReference type="PROSITE" id="PS00086">
    <property type="entry name" value="CYTOCHROME_P450"/>
    <property type="match status" value="1"/>
</dbReference>
<dbReference type="FunFam" id="1.10.630.10:FF:000018">
    <property type="entry name" value="Cytochrome P450 monooxygenase"/>
    <property type="match status" value="1"/>
</dbReference>
<dbReference type="GO" id="GO:0005506">
    <property type="term" value="F:iron ion binding"/>
    <property type="evidence" value="ECO:0007669"/>
    <property type="project" value="InterPro"/>
</dbReference>
<evidence type="ECO:0000313" key="9">
    <source>
        <dbReference type="Proteomes" id="UP000199416"/>
    </source>
</evidence>
<organism evidence="8 9">
    <name type="scientific">Geodermatophilus telluris</name>
    <dbReference type="NCBI Taxonomy" id="1190417"/>
    <lineage>
        <taxon>Bacteria</taxon>
        <taxon>Bacillati</taxon>
        <taxon>Actinomycetota</taxon>
        <taxon>Actinomycetes</taxon>
        <taxon>Geodermatophilales</taxon>
        <taxon>Geodermatophilaceae</taxon>
        <taxon>Geodermatophilus</taxon>
    </lineage>
</organism>
<keyword evidence="3 7" id="KW-0479">Metal-binding</keyword>
<accession>A0A1G6UHL5</accession>
<evidence type="ECO:0000256" key="5">
    <source>
        <dbReference type="ARBA" id="ARBA00023004"/>
    </source>
</evidence>
<dbReference type="RefSeq" id="WP_091368506.1">
    <property type="nucleotide sequence ID" value="NZ_FMZF01000007.1"/>
</dbReference>
<keyword evidence="4 7" id="KW-0560">Oxidoreductase</keyword>
<dbReference type="CDD" id="cd11029">
    <property type="entry name" value="CYP107-like"/>
    <property type="match status" value="1"/>
</dbReference>
<evidence type="ECO:0000256" key="2">
    <source>
        <dbReference type="ARBA" id="ARBA00022617"/>
    </source>
</evidence>
<dbReference type="PRINTS" id="PR00359">
    <property type="entry name" value="BP450"/>
</dbReference>
<dbReference type="EMBL" id="FMZF01000007">
    <property type="protein sequence ID" value="SDD40868.1"/>
    <property type="molecule type" value="Genomic_DNA"/>
</dbReference>
<evidence type="ECO:0000256" key="3">
    <source>
        <dbReference type="ARBA" id="ARBA00022723"/>
    </source>
</evidence>
<dbReference type="OrthoDB" id="5500002at2"/>
<evidence type="ECO:0000313" key="8">
    <source>
        <dbReference type="EMBL" id="SDD40868.1"/>
    </source>
</evidence>
<dbReference type="InterPro" id="IPR017972">
    <property type="entry name" value="Cyt_P450_CS"/>
</dbReference>
<reference evidence="9" key="1">
    <citation type="submission" date="2016-10" db="EMBL/GenBank/DDBJ databases">
        <authorList>
            <person name="Varghese N."/>
            <person name="Submissions S."/>
        </authorList>
    </citation>
    <scope>NUCLEOTIDE SEQUENCE [LARGE SCALE GENOMIC DNA]</scope>
    <source>
        <strain evidence="9">DSM 45421</strain>
    </source>
</reference>
<dbReference type="SUPFAM" id="SSF48264">
    <property type="entry name" value="Cytochrome P450"/>
    <property type="match status" value="1"/>
</dbReference>
<dbReference type="Pfam" id="PF00067">
    <property type="entry name" value="p450"/>
    <property type="match status" value="1"/>
</dbReference>
<dbReference type="PANTHER" id="PTHR46696:SF1">
    <property type="entry name" value="CYTOCHROME P450 YJIB-RELATED"/>
    <property type="match status" value="1"/>
</dbReference>
<evidence type="ECO:0000256" key="4">
    <source>
        <dbReference type="ARBA" id="ARBA00023002"/>
    </source>
</evidence>
<evidence type="ECO:0000256" key="1">
    <source>
        <dbReference type="ARBA" id="ARBA00010617"/>
    </source>
</evidence>
<protein>
    <submittedName>
        <fullName evidence="8">Cytochrome P450</fullName>
    </submittedName>
</protein>
<name>A0A1G6UHL5_9ACTN</name>
<comment type="similarity">
    <text evidence="1 7">Belongs to the cytochrome P450 family.</text>
</comment>
<keyword evidence="9" id="KW-1185">Reference proteome</keyword>
<evidence type="ECO:0000256" key="6">
    <source>
        <dbReference type="ARBA" id="ARBA00023033"/>
    </source>
</evidence>
<proteinExistence type="inferred from homology"/>
<dbReference type="PANTHER" id="PTHR46696">
    <property type="entry name" value="P450, PUTATIVE (EUROFUNG)-RELATED"/>
    <property type="match status" value="1"/>
</dbReference>
<dbReference type="GO" id="GO:0020037">
    <property type="term" value="F:heme binding"/>
    <property type="evidence" value="ECO:0007669"/>
    <property type="project" value="InterPro"/>
</dbReference>
<keyword evidence="5 7" id="KW-0408">Iron</keyword>
<dbReference type="STRING" id="1190417.SAMN05660690_4237"/>
<keyword evidence="2 7" id="KW-0349">Heme</keyword>
<dbReference type="Proteomes" id="UP000199416">
    <property type="component" value="Unassembled WGS sequence"/>
</dbReference>
<dbReference type="GO" id="GO:0004497">
    <property type="term" value="F:monooxygenase activity"/>
    <property type="evidence" value="ECO:0007669"/>
    <property type="project" value="UniProtKB-KW"/>
</dbReference>
<dbReference type="InterPro" id="IPR036396">
    <property type="entry name" value="Cyt_P450_sf"/>
</dbReference>
<dbReference type="InterPro" id="IPR001128">
    <property type="entry name" value="Cyt_P450"/>
</dbReference>